<dbReference type="WBParaSite" id="TASK_0000934001-mRNA-1">
    <property type="protein sequence ID" value="TASK_0000934001-mRNA-1"/>
    <property type="gene ID" value="TASK_0000934001"/>
</dbReference>
<feature type="region of interest" description="Disordered" evidence="1">
    <location>
        <begin position="188"/>
        <end position="243"/>
    </location>
</feature>
<proteinExistence type="predicted"/>
<feature type="compositionally biased region" description="Polar residues" evidence="1">
    <location>
        <begin position="199"/>
        <end position="213"/>
    </location>
</feature>
<keyword evidence="3" id="KW-1185">Reference proteome</keyword>
<accession>A0A0R3WES9</accession>
<sequence>MVNCTPVEVLEVNKEANMTYANRGPGHKGPHPLLDDVLLSRSKSDRMAANSRSLAPSVPLFIECGTGVDDDTFHSYSVPMRKDVAHGRISSVCVQDEVWRPVLDAWIVLSLKEERLADADASVALSFSSPSSSLRLNLIEKVESSWSPAPLVAESLFGFCSSSTPSGSVLLVCGLHFENPKINKEAERKRRQVEVTSLGGPTNSSSDTMQVTVNIAPLELKNSAVEDEERNEEEDNNDGCLNLGTDVDLYEAVSCDDNSHSTEQRESFRG</sequence>
<dbReference type="EMBL" id="UYRS01019105">
    <property type="protein sequence ID" value="VDK42904.1"/>
    <property type="molecule type" value="Genomic_DNA"/>
</dbReference>
<gene>
    <name evidence="2" type="ORF">TASK_LOCUS9341</name>
</gene>
<reference evidence="2 3" key="2">
    <citation type="submission" date="2018-11" db="EMBL/GenBank/DDBJ databases">
        <authorList>
            <consortium name="Pathogen Informatics"/>
        </authorList>
    </citation>
    <scope>NUCLEOTIDE SEQUENCE [LARGE SCALE GENOMIC DNA]</scope>
</reference>
<evidence type="ECO:0000313" key="3">
    <source>
        <dbReference type="Proteomes" id="UP000282613"/>
    </source>
</evidence>
<name>A0A0R3WES9_TAEAS</name>
<organism evidence="4">
    <name type="scientific">Taenia asiatica</name>
    <name type="common">Asian tapeworm</name>
    <dbReference type="NCBI Taxonomy" id="60517"/>
    <lineage>
        <taxon>Eukaryota</taxon>
        <taxon>Metazoa</taxon>
        <taxon>Spiralia</taxon>
        <taxon>Lophotrochozoa</taxon>
        <taxon>Platyhelminthes</taxon>
        <taxon>Cestoda</taxon>
        <taxon>Eucestoda</taxon>
        <taxon>Cyclophyllidea</taxon>
        <taxon>Taeniidae</taxon>
        <taxon>Taenia</taxon>
    </lineage>
</organism>
<evidence type="ECO:0000313" key="2">
    <source>
        <dbReference type="EMBL" id="VDK42904.1"/>
    </source>
</evidence>
<dbReference type="Proteomes" id="UP000282613">
    <property type="component" value="Unassembled WGS sequence"/>
</dbReference>
<evidence type="ECO:0000313" key="4">
    <source>
        <dbReference type="WBParaSite" id="TASK_0000934001-mRNA-1"/>
    </source>
</evidence>
<protein>
    <submittedName>
        <fullName evidence="2 4">Uncharacterized protein</fullName>
    </submittedName>
</protein>
<evidence type="ECO:0000256" key="1">
    <source>
        <dbReference type="SAM" id="MobiDB-lite"/>
    </source>
</evidence>
<dbReference type="AlphaFoldDB" id="A0A0R3WES9"/>
<feature type="compositionally biased region" description="Acidic residues" evidence="1">
    <location>
        <begin position="225"/>
        <end position="237"/>
    </location>
</feature>
<reference evidence="4" key="1">
    <citation type="submission" date="2017-02" db="UniProtKB">
        <authorList>
            <consortium name="WormBaseParasite"/>
        </authorList>
    </citation>
    <scope>IDENTIFICATION</scope>
</reference>